<feature type="transmembrane region" description="Helical" evidence="1">
    <location>
        <begin position="12"/>
        <end position="29"/>
    </location>
</feature>
<dbReference type="AlphaFoldDB" id="A0A1J4TD21"/>
<dbReference type="Proteomes" id="UP000182860">
    <property type="component" value="Unassembled WGS sequence"/>
</dbReference>
<keyword evidence="1" id="KW-0472">Membrane</keyword>
<feature type="transmembrane region" description="Helical" evidence="1">
    <location>
        <begin position="190"/>
        <end position="209"/>
    </location>
</feature>
<feature type="transmembrane region" description="Helical" evidence="1">
    <location>
        <begin position="251"/>
        <end position="273"/>
    </location>
</feature>
<dbReference type="Pfam" id="PF11449">
    <property type="entry name" value="ArsP_2"/>
    <property type="match status" value="1"/>
</dbReference>
<evidence type="ECO:0000256" key="1">
    <source>
        <dbReference type="SAM" id="Phobius"/>
    </source>
</evidence>
<proteinExistence type="predicted"/>
<feature type="transmembrane region" description="Helical" evidence="1">
    <location>
        <begin position="285"/>
        <end position="304"/>
    </location>
</feature>
<evidence type="ECO:0000313" key="3">
    <source>
        <dbReference type="Proteomes" id="UP000182860"/>
    </source>
</evidence>
<keyword evidence="1" id="KW-1133">Transmembrane helix</keyword>
<gene>
    <name evidence="2" type="ORF">AUJ35_00360</name>
</gene>
<protein>
    <recommendedName>
        <fullName evidence="4">Arsenic efflux protein</fullName>
    </recommendedName>
</protein>
<evidence type="ECO:0000313" key="2">
    <source>
        <dbReference type="EMBL" id="OIO08374.1"/>
    </source>
</evidence>
<sequence length="306" mass="33737">MFEVFIEALMDTLKMIPFLLIVYIGIELIEYRFGNRIREGVQKSGSAGPAVGALVGSLPQCGFSVVATALYTQRLATIGTLMAVYLATSDEAIPIILSQPDKIRIIWPLVITKIIIAVVFGYSLDLIFRKSNRQTLKHIEAYNHGRDEAGHNHQAVLDETACCGHNVSSSARKFNLEQIFFHPIIHTAKIFVFILTISFLINLAFFRFGDEALATIFLNHSFWQPFLAALFGLIPNCAASVGITELYLKGVITYGSVIAGLCASGGLGILVLFQEEKNRWQVGKIIGLLFGSSVLAGLFIQYVLKF</sequence>
<organism evidence="2 3">
    <name type="scientific">Candidatus Falkowbacteria bacterium CG1_02_41_21</name>
    <dbReference type="NCBI Taxonomy" id="1805147"/>
    <lineage>
        <taxon>Bacteria</taxon>
        <taxon>Candidatus Falkowiibacteriota</taxon>
    </lineage>
</organism>
<evidence type="ECO:0008006" key="4">
    <source>
        <dbReference type="Google" id="ProtNLM"/>
    </source>
</evidence>
<dbReference type="InterPro" id="IPR021552">
    <property type="entry name" value="ArsP_2"/>
</dbReference>
<reference evidence="2 3" key="1">
    <citation type="journal article" date="2016" name="Environ. Microbiol.">
        <title>Genomic resolution of a cold subsurface aquifer community provides metabolic insights for novel microbes adapted to high CO concentrations.</title>
        <authorList>
            <person name="Probst A.J."/>
            <person name="Castelle C.J."/>
            <person name="Singh A."/>
            <person name="Brown C.T."/>
            <person name="Anantharaman K."/>
            <person name="Sharon I."/>
            <person name="Hug L.A."/>
            <person name="Burstein D."/>
            <person name="Emerson J.B."/>
            <person name="Thomas B.C."/>
            <person name="Banfield J.F."/>
        </authorList>
    </citation>
    <scope>NUCLEOTIDE SEQUENCE [LARGE SCALE GENOMIC DNA]</scope>
    <source>
        <strain evidence="2">CG1_02_41_21</strain>
    </source>
</reference>
<keyword evidence="1" id="KW-0812">Transmembrane</keyword>
<feature type="transmembrane region" description="Helical" evidence="1">
    <location>
        <begin position="105"/>
        <end position="128"/>
    </location>
</feature>
<name>A0A1J4TD21_9BACT</name>
<comment type="caution">
    <text evidence="2">The sequence shown here is derived from an EMBL/GenBank/DDBJ whole genome shotgun (WGS) entry which is preliminary data.</text>
</comment>
<dbReference type="NCBIfam" id="NF037962">
    <property type="entry name" value="arsenic_eff"/>
    <property type="match status" value="1"/>
</dbReference>
<feature type="transmembrane region" description="Helical" evidence="1">
    <location>
        <begin position="221"/>
        <end position="239"/>
    </location>
</feature>
<dbReference type="EMBL" id="MNUV01000008">
    <property type="protein sequence ID" value="OIO08374.1"/>
    <property type="molecule type" value="Genomic_DNA"/>
</dbReference>
<accession>A0A1J4TD21</accession>